<keyword evidence="1" id="KW-0853">WD repeat</keyword>
<protein>
    <recommendedName>
        <fullName evidence="4">ASTRA-associated protein 1</fullName>
    </recommendedName>
</protein>
<keyword evidence="2" id="KW-0677">Repeat</keyword>
<comment type="similarity">
    <text evidence="3">Belongs to the WD repeat ASA1 family.</text>
</comment>
<dbReference type="Gene3D" id="2.130.10.10">
    <property type="entry name" value="YVTN repeat-like/Quinoprotein amine dehydrogenase"/>
    <property type="match status" value="2"/>
</dbReference>
<sequence>MDPPVPKHLLRSHSSPITALYCSDDNKRIYSADSSGLVVVTSSFALRAITSWKAHSDGVLGVEEWENSVITHGRDNKLHVWACIHDLPEASGLEGSSSSSLLGPQPTLNYSMDVNALNYCRFSLLRSPMFAKSNCKAEDSSLSKESWIALPNLVESSEVDIWTLPSCDRLHAAIGKSAHSSTLDSNGRGEHGIIMALHLFSTISSPTLSSSSSSTHTGAHLRLLTAYENGRVILREYSTPGKAKSVEGRGWEAIWNVKLHNEAILAMRVSRDNSLAITASADHLLGRYEINQSDSSANVSYSVHRTKHPGNSAIALRDDGRICAIGGWDGKIRLYSSKSFKPLGTLRYHKGHCQALEFARSLPETTSTDETEEEDELTEDEKLRRSRWLLGGAQDNRVSIWELITFEK</sequence>
<organism evidence="5 6">
    <name type="scientific">Dendrothele bispora (strain CBS 962.96)</name>
    <dbReference type="NCBI Taxonomy" id="1314807"/>
    <lineage>
        <taxon>Eukaryota</taxon>
        <taxon>Fungi</taxon>
        <taxon>Dikarya</taxon>
        <taxon>Basidiomycota</taxon>
        <taxon>Agaricomycotina</taxon>
        <taxon>Agaricomycetes</taxon>
        <taxon>Agaricomycetidae</taxon>
        <taxon>Agaricales</taxon>
        <taxon>Agaricales incertae sedis</taxon>
        <taxon>Dendrothele</taxon>
    </lineage>
</organism>
<reference evidence="5 6" key="1">
    <citation type="journal article" date="2019" name="Nat. Ecol. Evol.">
        <title>Megaphylogeny resolves global patterns of mushroom evolution.</title>
        <authorList>
            <person name="Varga T."/>
            <person name="Krizsan K."/>
            <person name="Foldi C."/>
            <person name="Dima B."/>
            <person name="Sanchez-Garcia M."/>
            <person name="Sanchez-Ramirez S."/>
            <person name="Szollosi G.J."/>
            <person name="Szarkandi J.G."/>
            <person name="Papp V."/>
            <person name="Albert L."/>
            <person name="Andreopoulos W."/>
            <person name="Angelini C."/>
            <person name="Antonin V."/>
            <person name="Barry K.W."/>
            <person name="Bougher N.L."/>
            <person name="Buchanan P."/>
            <person name="Buyck B."/>
            <person name="Bense V."/>
            <person name="Catcheside P."/>
            <person name="Chovatia M."/>
            <person name="Cooper J."/>
            <person name="Damon W."/>
            <person name="Desjardin D."/>
            <person name="Finy P."/>
            <person name="Geml J."/>
            <person name="Haridas S."/>
            <person name="Hughes K."/>
            <person name="Justo A."/>
            <person name="Karasinski D."/>
            <person name="Kautmanova I."/>
            <person name="Kiss B."/>
            <person name="Kocsube S."/>
            <person name="Kotiranta H."/>
            <person name="LaButti K.M."/>
            <person name="Lechner B.E."/>
            <person name="Liimatainen K."/>
            <person name="Lipzen A."/>
            <person name="Lukacs Z."/>
            <person name="Mihaltcheva S."/>
            <person name="Morgado L.N."/>
            <person name="Niskanen T."/>
            <person name="Noordeloos M.E."/>
            <person name="Ohm R.A."/>
            <person name="Ortiz-Santana B."/>
            <person name="Ovrebo C."/>
            <person name="Racz N."/>
            <person name="Riley R."/>
            <person name="Savchenko A."/>
            <person name="Shiryaev A."/>
            <person name="Soop K."/>
            <person name="Spirin V."/>
            <person name="Szebenyi C."/>
            <person name="Tomsovsky M."/>
            <person name="Tulloss R.E."/>
            <person name="Uehling J."/>
            <person name="Grigoriev I.V."/>
            <person name="Vagvolgyi C."/>
            <person name="Papp T."/>
            <person name="Martin F.M."/>
            <person name="Miettinen O."/>
            <person name="Hibbett D.S."/>
            <person name="Nagy L.G."/>
        </authorList>
    </citation>
    <scope>NUCLEOTIDE SEQUENCE [LARGE SCALE GENOMIC DNA]</scope>
    <source>
        <strain evidence="5 6">CBS 962.96</strain>
    </source>
</reference>
<name>A0A4S8MU08_DENBC</name>
<evidence type="ECO:0000256" key="4">
    <source>
        <dbReference type="ARBA" id="ARBA00040563"/>
    </source>
</evidence>
<dbReference type="InterPro" id="IPR001680">
    <property type="entry name" value="WD40_rpt"/>
</dbReference>
<keyword evidence="6" id="KW-1185">Reference proteome</keyword>
<dbReference type="Proteomes" id="UP000297245">
    <property type="component" value="Unassembled WGS sequence"/>
</dbReference>
<dbReference type="InterPro" id="IPR036322">
    <property type="entry name" value="WD40_repeat_dom_sf"/>
</dbReference>
<evidence type="ECO:0000256" key="2">
    <source>
        <dbReference type="ARBA" id="ARBA00022737"/>
    </source>
</evidence>
<dbReference type="PANTHER" id="PTHR19854">
    <property type="entry name" value="TRANSDUCIN BETA-LIKE 3"/>
    <property type="match status" value="1"/>
</dbReference>
<proteinExistence type="inferred from homology"/>
<gene>
    <name evidence="5" type="ORF">K435DRAFT_644642</name>
</gene>
<accession>A0A4S8MU08</accession>
<evidence type="ECO:0000313" key="5">
    <source>
        <dbReference type="EMBL" id="THV06698.1"/>
    </source>
</evidence>
<evidence type="ECO:0000256" key="1">
    <source>
        <dbReference type="ARBA" id="ARBA00022574"/>
    </source>
</evidence>
<dbReference type="OrthoDB" id="7668193at2759"/>
<dbReference type="SUPFAM" id="SSF50978">
    <property type="entry name" value="WD40 repeat-like"/>
    <property type="match status" value="1"/>
</dbReference>
<dbReference type="PANTHER" id="PTHR19854:SF1">
    <property type="entry name" value="GUANINE NUCLEOTIDE-BINDING PROTEIN SUBUNIT BETA-LIKE PROTEIN 1"/>
    <property type="match status" value="1"/>
</dbReference>
<dbReference type="Pfam" id="PF00400">
    <property type="entry name" value="WD40"/>
    <property type="match status" value="2"/>
</dbReference>
<dbReference type="EMBL" id="ML179041">
    <property type="protein sequence ID" value="THV06698.1"/>
    <property type="molecule type" value="Genomic_DNA"/>
</dbReference>
<dbReference type="AlphaFoldDB" id="A0A4S8MU08"/>
<evidence type="ECO:0000256" key="3">
    <source>
        <dbReference type="ARBA" id="ARBA00037931"/>
    </source>
</evidence>
<evidence type="ECO:0000313" key="6">
    <source>
        <dbReference type="Proteomes" id="UP000297245"/>
    </source>
</evidence>
<dbReference type="InterPro" id="IPR015943">
    <property type="entry name" value="WD40/YVTN_repeat-like_dom_sf"/>
</dbReference>
<dbReference type="SMART" id="SM00320">
    <property type="entry name" value="WD40"/>
    <property type="match status" value="4"/>
</dbReference>